<dbReference type="EMBL" id="JARXHW010000007">
    <property type="protein sequence ID" value="MDQ8206846.1"/>
    <property type="molecule type" value="Genomic_DNA"/>
</dbReference>
<proteinExistence type="predicted"/>
<organism evidence="1 2">
    <name type="scientific">Thalassobacterium maritimum</name>
    <dbReference type="NCBI Taxonomy" id="3041265"/>
    <lineage>
        <taxon>Bacteria</taxon>
        <taxon>Pseudomonadati</taxon>
        <taxon>Verrucomicrobiota</taxon>
        <taxon>Opitutia</taxon>
        <taxon>Puniceicoccales</taxon>
        <taxon>Coraliomargaritaceae</taxon>
        <taxon>Thalassobacterium</taxon>
    </lineage>
</organism>
<comment type="caution">
    <text evidence="1">The sequence shown here is derived from an EMBL/GenBank/DDBJ whole genome shotgun (WGS) entry which is preliminary data.</text>
</comment>
<dbReference type="Proteomes" id="UP001225316">
    <property type="component" value="Unassembled WGS sequence"/>
</dbReference>
<evidence type="ECO:0000313" key="1">
    <source>
        <dbReference type="EMBL" id="MDQ8206846.1"/>
    </source>
</evidence>
<accession>A0ABU1ARQ4</accession>
<keyword evidence="2" id="KW-1185">Reference proteome</keyword>
<name>A0ABU1ARQ4_9BACT</name>
<evidence type="ECO:0008006" key="3">
    <source>
        <dbReference type="Google" id="ProtNLM"/>
    </source>
</evidence>
<sequence length="293" mass="31436">MASTTMRHVILERPAAKAAGVPLGRSAVKQRITHSFIALCLGALSCLHAAPMLDGSAFVTSRSGSIAATDAAGQTVDISAHEVLQPAGLQLSTAAQGQLFLTFSNSVAIALTSNTSVQCLEYEQQAFENKDRTSGLEPSVSKLRLKLTEGELAIASNQLSPLSELRIQLPTGEIRLHKGTCLIRLDAITGLHIAAYEGNLTYYYPGAEAREFISAPKIVRISQQSLQRQQIAEAASVDSLSAGSVQFCKAAQHASQRVSFQANASTGEPPVPIRIVSPDYFKQPDLRPYRFED</sequence>
<protein>
    <recommendedName>
        <fullName evidence="3">FecR protein domain-containing protein</fullName>
    </recommendedName>
</protein>
<dbReference type="RefSeq" id="WP_308948971.1">
    <property type="nucleotide sequence ID" value="NZ_JARXHW010000007.1"/>
</dbReference>
<gene>
    <name evidence="1" type="ORF">QEH52_04955</name>
</gene>
<reference evidence="1 2" key="1">
    <citation type="submission" date="2023-04" db="EMBL/GenBank/DDBJ databases">
        <title>A novel bacteria isolated from coastal sediment.</title>
        <authorList>
            <person name="Liu X.-J."/>
            <person name="Du Z.-J."/>
        </authorList>
    </citation>
    <scope>NUCLEOTIDE SEQUENCE [LARGE SCALE GENOMIC DNA]</scope>
    <source>
        <strain evidence="1 2">SDUM461003</strain>
    </source>
</reference>
<evidence type="ECO:0000313" key="2">
    <source>
        <dbReference type="Proteomes" id="UP001225316"/>
    </source>
</evidence>